<dbReference type="Gene3D" id="3.40.50.300">
    <property type="entry name" value="P-loop containing nucleotide triphosphate hydrolases"/>
    <property type="match status" value="1"/>
</dbReference>
<evidence type="ECO:0000259" key="1">
    <source>
        <dbReference type="Pfam" id="PF13175"/>
    </source>
</evidence>
<comment type="caution">
    <text evidence="2">The sequence shown here is derived from an EMBL/GenBank/DDBJ whole genome shotgun (WGS) entry which is preliminary data.</text>
</comment>
<dbReference type="PANTHER" id="PTHR40396:SF1">
    <property type="entry name" value="ATPASE AAA-TYPE CORE DOMAIN-CONTAINING PROTEIN"/>
    <property type="match status" value="1"/>
</dbReference>
<dbReference type="Proteomes" id="UP001595916">
    <property type="component" value="Unassembled WGS sequence"/>
</dbReference>
<dbReference type="RefSeq" id="WP_379788912.1">
    <property type="nucleotide sequence ID" value="NZ_JBHSHL010000045.1"/>
</dbReference>
<keyword evidence="3" id="KW-1185">Reference proteome</keyword>
<evidence type="ECO:0000313" key="2">
    <source>
        <dbReference type="EMBL" id="MFC4805355.1"/>
    </source>
</evidence>
<evidence type="ECO:0000313" key="3">
    <source>
        <dbReference type="Proteomes" id="UP001595916"/>
    </source>
</evidence>
<dbReference type="InterPro" id="IPR027417">
    <property type="entry name" value="P-loop_NTPase"/>
</dbReference>
<gene>
    <name evidence="2" type="ORF">ACFO4R_09700</name>
</gene>
<sequence>MEYFEQDIIKITRIRLENYKNVSYGVMDISDLKESEEGKGSITGIYGQNGSGKTSVISAISLVKSLFEGESLPEDVGEYIESGKSRALIEVEMYLGKKEDDEGYLVRYVCIIAKDETSAFIEEESVKYRCISKKEGAKGREFNLVSSRYDKNALSPKYRHSEVARLYKSKVDLLVGKKMSHERNRSFIFSNELIALLDEKREMVPEEFCILERLRFFAKTCLFIIDNKKIALSDANVMLPIAFKQYKDGKTSVFGQIPIALNKPSELEVSAMKQTQGILEASNKVLKEIIPGLSIEIVELGRKMSETGKEMVMFEMMSCRGEVKIPIRYESDGIKKIVAVLHMLIALYNSETITVLIDELDAGIFEYLLGEILQIVEEKSKGQLIFTSHNLRPLEILDKNNLIFTTVNPNNRYIKLKNGRPNNNLRDTYYRDILLGGQSEEIYLTTNSAKISRAFRKAGEKEL</sequence>
<dbReference type="EMBL" id="JBHSHL010000045">
    <property type="protein sequence ID" value="MFC4805355.1"/>
    <property type="molecule type" value="Genomic_DNA"/>
</dbReference>
<organism evidence="2 3">
    <name type="scientific">Filifactor villosus</name>
    <dbReference type="NCBI Taxonomy" id="29374"/>
    <lineage>
        <taxon>Bacteria</taxon>
        <taxon>Bacillati</taxon>
        <taxon>Bacillota</taxon>
        <taxon>Clostridia</taxon>
        <taxon>Peptostreptococcales</taxon>
        <taxon>Filifactoraceae</taxon>
        <taxon>Filifactor</taxon>
    </lineage>
</organism>
<dbReference type="InterPro" id="IPR041685">
    <property type="entry name" value="AAA_GajA/Old/RecF-like"/>
</dbReference>
<dbReference type="PANTHER" id="PTHR40396">
    <property type="entry name" value="ATPASE-LIKE PROTEIN"/>
    <property type="match status" value="1"/>
</dbReference>
<feature type="domain" description="Endonuclease GajA/Old nuclease/RecF-like AAA" evidence="1">
    <location>
        <begin position="10"/>
        <end position="390"/>
    </location>
</feature>
<proteinExistence type="predicted"/>
<protein>
    <submittedName>
        <fullName evidence="2">AAA family ATPase</fullName>
    </submittedName>
</protein>
<reference evidence="3" key="1">
    <citation type="journal article" date="2019" name="Int. J. Syst. Evol. Microbiol.">
        <title>The Global Catalogue of Microorganisms (GCM) 10K type strain sequencing project: providing services to taxonomists for standard genome sequencing and annotation.</title>
        <authorList>
            <consortium name="The Broad Institute Genomics Platform"/>
            <consortium name="The Broad Institute Genome Sequencing Center for Infectious Disease"/>
            <person name="Wu L."/>
            <person name="Ma J."/>
        </authorList>
    </citation>
    <scope>NUCLEOTIDE SEQUENCE [LARGE SCALE GENOMIC DNA]</scope>
    <source>
        <strain evidence="3">CCUG 46385</strain>
    </source>
</reference>
<dbReference type="Pfam" id="PF13175">
    <property type="entry name" value="AAA_15"/>
    <property type="match status" value="1"/>
</dbReference>
<dbReference type="SUPFAM" id="SSF52540">
    <property type="entry name" value="P-loop containing nucleoside triphosphate hydrolases"/>
    <property type="match status" value="1"/>
</dbReference>
<accession>A0ABV9QLU5</accession>
<name>A0ABV9QLU5_9FIRM</name>